<accession>A0ABT5TRZ0</accession>
<comment type="caution">
    <text evidence="1">The sequence shown here is derived from an EMBL/GenBank/DDBJ whole genome shotgun (WGS) entry which is preliminary data.</text>
</comment>
<name>A0ABT5TRZ0_9MICO</name>
<dbReference type="Proteomes" id="UP001165561">
    <property type="component" value="Unassembled WGS sequence"/>
</dbReference>
<sequence length="68" mass="7189">GLVELQFLTGADGVPHLIDLNGRFFGSMALSNAARPGLTDDWGRLALGEPVGRLPDARPGVRYVWAAG</sequence>
<protein>
    <recommendedName>
        <fullName evidence="3">ATP-grasp domain-containing protein</fullName>
    </recommendedName>
</protein>
<feature type="non-terminal residue" evidence="1">
    <location>
        <position position="68"/>
    </location>
</feature>
<evidence type="ECO:0008006" key="3">
    <source>
        <dbReference type="Google" id="ProtNLM"/>
    </source>
</evidence>
<proteinExistence type="predicted"/>
<dbReference type="EMBL" id="JARACI010000001">
    <property type="protein sequence ID" value="MDD9204840.1"/>
    <property type="molecule type" value="Genomic_DNA"/>
</dbReference>
<evidence type="ECO:0000313" key="2">
    <source>
        <dbReference type="Proteomes" id="UP001165561"/>
    </source>
</evidence>
<feature type="non-terminal residue" evidence="1">
    <location>
        <position position="1"/>
    </location>
</feature>
<gene>
    <name evidence="1" type="ORF">PU560_00005</name>
</gene>
<keyword evidence="2" id="KW-1185">Reference proteome</keyword>
<organism evidence="1 2">
    <name type="scientific">Georgenia halotolerans</name>
    <dbReference type="NCBI Taxonomy" id="3028317"/>
    <lineage>
        <taxon>Bacteria</taxon>
        <taxon>Bacillati</taxon>
        <taxon>Actinomycetota</taxon>
        <taxon>Actinomycetes</taxon>
        <taxon>Micrococcales</taxon>
        <taxon>Bogoriellaceae</taxon>
        <taxon>Georgenia</taxon>
    </lineage>
</organism>
<evidence type="ECO:0000313" key="1">
    <source>
        <dbReference type="EMBL" id="MDD9204840.1"/>
    </source>
</evidence>
<reference evidence="1" key="1">
    <citation type="submission" date="2023-02" db="EMBL/GenBank/DDBJ databases">
        <title>Georgenia sp.10Sc9-8, isolated from a soil sample collected from the Taklamakan desert.</title>
        <authorList>
            <person name="Liu S."/>
        </authorList>
    </citation>
    <scope>NUCLEOTIDE SEQUENCE</scope>
    <source>
        <strain evidence="1">10Sc9-8</strain>
    </source>
</reference>